<feature type="transmembrane region" description="Helical" evidence="2">
    <location>
        <begin position="890"/>
        <end position="907"/>
    </location>
</feature>
<sequence length="1473" mass="162530">MQSLTNVGQDIEDEQGSEVLLLSQDFVQSENTVPTVQGVANADLQPQQSSQLPEPHQGPNEAPLELEAPVKKQVKKKVLIRDLSLKYSEAGESSAYSGGTSAFGGTVTGAVLSSGLGLAVLNREEWSEKELEQREFVVPLLRTTLGQIDGSIKPKLSSLTHSKTTAQNMEDFGHLFYQEVFEKAPQLQQDLFASKTPDSLALKLSSILSELVRLLELETPLLLSSAISELALRHIEYGLMREHVKPFKEIMLDCLKKAVTSKGHKWSRKFKKAWDWALTEVSGLIMEAVESGRPKIETLKRSWRFLCERMAEEAAMGSKAGFRRTVMKSQMRTSVHSSRLSRGSATSEAEQQSDLVEQSHDGPVAGLRQRLAVAYRAGGARMAMRTLWDFSWGSGGGGKDGQASGEIPLWMKKESNADPEYLAGRLAVGAGFLKLYAQRNPWAVEQFSFGLRPQHAEKMGLALELIVNSATRPQVLQHQLRVLALGHVQMGIKPEMFKSFEEALFAFLGQVLGAHNTFDEETEGAWRWMWGIVNAVFTQHMEASSKIITLIEKSWAFVESRCDLMEVSNKFFERLFQRAPALQNMFTKPKRVQYVMLAKALDLIVRSAGETKVMNEDIKAIALRHIKYDIRQEHLNVFGSVLVETLANSVGPENWDEDISAAWASIYGNIAAVFGHIISNGRNLVSKALASGKTEDLRRALEAAPRRQRVLAALEIDVDDSVISPLVWAIQEGQLHLAELLLSDMLAIRSDRESYYWGRSLLWSKHPWITQLLVEKAPRLLPTFLDGHLWTSAAMKDGARRVNFYVKELYGDPSVLRNGSVNSTPLGLIVFGLPASEVHVFAHPVIKFLVDLKWDQFARTDFLKRQAVNAAILIFGTSYLYIGADNPKASLVLAVLQLVAAVMRFTSIVRENTRACLTCIASQASQLSLRGLSFQLPSFMRDAFLIINFVSSSMVIVLFAHTWIIDPFEWGTAFADAPAEVEEAETGSLDLEIWSMLAAFTSALLWLQSIEAFKVTMRLSALLFSMTAVVSDVARFVLVLTVWATGISITLYWLMVGDNLGDGMHIGSALDVDLPPSEDTDIGTLIYYVLMSCLGITGIEAIMRSNWYVRIVYAMCVLTTVVVILNLLVSTMVSTYETLNRSFHELAVKTRARLVLRAEESLTAARRKRLFESCGFDAKLDFEDGDEGPSGGIQCDMPVSETNHPAFCVHDRVERYAGTSSPDAPWDPSDKLVNAAALNHRPGKEKDRANHELLLRIDEGLSRLGTELFTLRRGLGVDDDASSVSRSVAGDGYEARKDPQPAEDLLAPPPTALEPIVEENGAEEGAVASGTAELREVSLQELQQHSTPASLWLCVNGEVRDVTTLLGFHPGGREVLLREAGPDATLAFAQAHTGPSLTIANATWNAMPLVGRLVSAEGDATHLPGVVNQEEPTPQTRVPRLQGLHSLERGTALESARAATLPTHTPRDVELDI</sequence>
<evidence type="ECO:0000256" key="2">
    <source>
        <dbReference type="SAM" id="Phobius"/>
    </source>
</evidence>
<feature type="transmembrane region" description="Helical" evidence="2">
    <location>
        <begin position="826"/>
        <end position="846"/>
    </location>
</feature>
<protein>
    <submittedName>
        <fullName evidence="5">Hemoglobin-like flavoprotein</fullName>
    </submittedName>
</protein>
<dbReference type="CDD" id="cd01040">
    <property type="entry name" value="Mb-like"/>
    <property type="match status" value="1"/>
</dbReference>
<dbReference type="GO" id="GO:0019825">
    <property type="term" value="F:oxygen binding"/>
    <property type="evidence" value="ECO:0007669"/>
    <property type="project" value="InterPro"/>
</dbReference>
<feature type="transmembrane region" description="Helical" evidence="2">
    <location>
        <begin position="867"/>
        <end position="884"/>
    </location>
</feature>
<dbReference type="InterPro" id="IPR000971">
    <property type="entry name" value="Globin"/>
</dbReference>
<evidence type="ECO:0000259" key="4">
    <source>
        <dbReference type="PROSITE" id="PS50255"/>
    </source>
</evidence>
<dbReference type="Gene3D" id="3.10.120.10">
    <property type="entry name" value="Cytochrome b5-like heme/steroid binding domain"/>
    <property type="match status" value="1"/>
</dbReference>
<dbReference type="InterPro" id="IPR044399">
    <property type="entry name" value="Mb-like_M"/>
</dbReference>
<feature type="compositionally biased region" description="Polar residues" evidence="1">
    <location>
        <begin position="328"/>
        <end position="356"/>
    </location>
</feature>
<feature type="domain" description="Globin" evidence="3">
    <location>
        <begin position="540"/>
        <end position="679"/>
    </location>
</feature>
<feature type="transmembrane region" description="Helical" evidence="2">
    <location>
        <begin position="993"/>
        <end position="1013"/>
    </location>
</feature>
<feature type="region of interest" description="Disordered" evidence="1">
    <location>
        <begin position="47"/>
        <end position="68"/>
    </location>
</feature>
<dbReference type="GO" id="GO:0020037">
    <property type="term" value="F:heme binding"/>
    <property type="evidence" value="ECO:0007669"/>
    <property type="project" value="InterPro"/>
</dbReference>
<feature type="transmembrane region" description="Helical" evidence="2">
    <location>
        <begin position="943"/>
        <end position="964"/>
    </location>
</feature>
<keyword evidence="2" id="KW-1133">Transmembrane helix</keyword>
<reference evidence="5" key="1">
    <citation type="submission" date="2014-05" db="EMBL/GenBank/DDBJ databases">
        <title>The transcriptome of the halophilic microalga Tetraselmis sp. GSL018 isolated from the Great Salt Lake, Utah.</title>
        <authorList>
            <person name="Jinkerson R.E."/>
            <person name="D'Adamo S."/>
            <person name="Posewitz M.C."/>
        </authorList>
    </citation>
    <scope>NUCLEOTIDE SEQUENCE</scope>
    <source>
        <strain evidence="5">GSL018</strain>
    </source>
</reference>
<dbReference type="PROSITE" id="PS50255">
    <property type="entry name" value="CYTOCHROME_B5_2"/>
    <property type="match status" value="1"/>
</dbReference>
<feature type="region of interest" description="Disordered" evidence="1">
    <location>
        <begin position="328"/>
        <end position="359"/>
    </location>
</feature>
<evidence type="ECO:0000256" key="1">
    <source>
        <dbReference type="SAM" id="MobiDB-lite"/>
    </source>
</evidence>
<dbReference type="InterPro" id="IPR036400">
    <property type="entry name" value="Cyt_B5-like_heme/steroid_sf"/>
</dbReference>
<dbReference type="PANTHER" id="PTHR43396:SF6">
    <property type="entry name" value="ABL201WP"/>
    <property type="match status" value="1"/>
</dbReference>
<dbReference type="InterPro" id="IPR009050">
    <property type="entry name" value="Globin-like_sf"/>
</dbReference>
<feature type="region of interest" description="Disordered" evidence="1">
    <location>
        <begin position="1280"/>
        <end position="1309"/>
    </location>
</feature>
<dbReference type="PROSITE" id="PS01033">
    <property type="entry name" value="GLOBIN"/>
    <property type="match status" value="2"/>
</dbReference>
<dbReference type="GO" id="GO:0071949">
    <property type="term" value="F:FAD binding"/>
    <property type="evidence" value="ECO:0007669"/>
    <property type="project" value="TreeGrafter"/>
</dbReference>
<feature type="transmembrane region" description="Helical" evidence="2">
    <location>
        <begin position="1085"/>
        <end position="1103"/>
    </location>
</feature>
<feature type="domain" description="Globin" evidence="3">
    <location>
        <begin position="139"/>
        <end position="290"/>
    </location>
</feature>
<keyword evidence="2" id="KW-0812">Transmembrane</keyword>
<proteinExistence type="predicted"/>
<dbReference type="Pfam" id="PF00173">
    <property type="entry name" value="Cyt-b5"/>
    <property type="match status" value="1"/>
</dbReference>
<feature type="transmembrane region" description="Helical" evidence="2">
    <location>
        <begin position="1033"/>
        <end position="1055"/>
    </location>
</feature>
<dbReference type="GO" id="GO:0046210">
    <property type="term" value="P:nitric oxide catabolic process"/>
    <property type="evidence" value="ECO:0007669"/>
    <property type="project" value="TreeGrafter"/>
</dbReference>
<dbReference type="Gene3D" id="1.10.490.10">
    <property type="entry name" value="Globins"/>
    <property type="match status" value="3"/>
</dbReference>
<dbReference type="InterPro" id="IPR001199">
    <property type="entry name" value="Cyt_B5-like_heme/steroid-bd"/>
</dbReference>
<name>A0A061RCY3_9CHLO</name>
<evidence type="ECO:0000259" key="3">
    <source>
        <dbReference type="PROSITE" id="PS01033"/>
    </source>
</evidence>
<accession>A0A061RCY3</accession>
<dbReference type="Pfam" id="PF00042">
    <property type="entry name" value="Globin"/>
    <property type="match status" value="3"/>
</dbReference>
<dbReference type="GO" id="GO:0071500">
    <property type="term" value="P:cellular response to nitrosative stress"/>
    <property type="evidence" value="ECO:0007669"/>
    <property type="project" value="TreeGrafter"/>
</dbReference>
<feature type="domain" description="Cytochrome b5 heme-binding" evidence="4">
    <location>
        <begin position="1334"/>
        <end position="1414"/>
    </location>
</feature>
<evidence type="ECO:0000313" key="5">
    <source>
        <dbReference type="EMBL" id="JAC68599.1"/>
    </source>
</evidence>
<gene>
    <name evidence="5" type="ORF">TSPGSL018_8354</name>
</gene>
<feature type="transmembrane region" description="Helical" evidence="2">
    <location>
        <begin position="1110"/>
        <end position="1133"/>
    </location>
</feature>
<dbReference type="InterPro" id="IPR012292">
    <property type="entry name" value="Globin/Proto"/>
</dbReference>
<dbReference type="SMART" id="SM01117">
    <property type="entry name" value="Cyt-b5"/>
    <property type="match status" value="1"/>
</dbReference>
<organism evidence="5">
    <name type="scientific">Tetraselmis sp. GSL018</name>
    <dbReference type="NCBI Taxonomy" id="582737"/>
    <lineage>
        <taxon>Eukaryota</taxon>
        <taxon>Viridiplantae</taxon>
        <taxon>Chlorophyta</taxon>
        <taxon>core chlorophytes</taxon>
        <taxon>Chlorodendrophyceae</taxon>
        <taxon>Chlorodendrales</taxon>
        <taxon>Chlorodendraceae</taxon>
        <taxon>Tetraselmis</taxon>
    </lineage>
</organism>
<dbReference type="SUPFAM" id="SSF55856">
    <property type="entry name" value="Cytochrome b5-like heme/steroid binding domain"/>
    <property type="match status" value="1"/>
</dbReference>
<dbReference type="GO" id="GO:0008941">
    <property type="term" value="F:nitric oxide dioxygenase NAD(P)H activity"/>
    <property type="evidence" value="ECO:0007669"/>
    <property type="project" value="TreeGrafter"/>
</dbReference>
<dbReference type="SUPFAM" id="SSF46458">
    <property type="entry name" value="Globin-like"/>
    <property type="match status" value="3"/>
</dbReference>
<dbReference type="EMBL" id="GBEZ01017769">
    <property type="protein sequence ID" value="JAC68599.1"/>
    <property type="molecule type" value="Transcribed_RNA"/>
</dbReference>
<keyword evidence="2" id="KW-0472">Membrane</keyword>
<dbReference type="PANTHER" id="PTHR43396">
    <property type="entry name" value="FLAVOHEMOPROTEIN"/>
    <property type="match status" value="1"/>
</dbReference>
<feature type="compositionally biased region" description="Low complexity" evidence="1">
    <location>
        <begin position="1282"/>
        <end position="1292"/>
    </location>
</feature>